<dbReference type="KEGG" id="sbi:8068588"/>
<dbReference type="EMBL" id="CM027683">
    <property type="protein sequence ID" value="KAG0534166.1"/>
    <property type="molecule type" value="Genomic_DNA"/>
</dbReference>
<proteinExistence type="inferred from homology"/>
<dbReference type="GO" id="GO:0006418">
    <property type="term" value="P:tRNA aminoacylation for protein translation"/>
    <property type="evidence" value="ECO:0007669"/>
    <property type="project" value="InterPro"/>
</dbReference>
<dbReference type="Proteomes" id="UP000807115">
    <property type="component" value="Chromosome 4"/>
</dbReference>
<evidence type="ECO:0008006" key="9">
    <source>
        <dbReference type="Google" id="ProtNLM"/>
    </source>
</evidence>
<evidence type="ECO:0000256" key="3">
    <source>
        <dbReference type="ARBA" id="ARBA00022840"/>
    </source>
</evidence>
<keyword evidence="5 6" id="KW-0030">Aminoacyl-tRNA synthetase</keyword>
<name>A0A921R5W9_SORBI</name>
<comment type="caution">
    <text evidence="7">The sequence shown here is derived from an EMBL/GenBank/DDBJ whole genome shotgun (WGS) entry which is preliminary data.</text>
</comment>
<dbReference type="PANTHER" id="PTHR46264:SF11">
    <property type="entry name" value="TYROSINE--TRNA LIGASE"/>
    <property type="match status" value="1"/>
</dbReference>
<dbReference type="GO" id="GO:0004812">
    <property type="term" value="F:aminoacyl-tRNA ligase activity"/>
    <property type="evidence" value="ECO:0007669"/>
    <property type="project" value="UniProtKB-KW"/>
</dbReference>
<dbReference type="AlphaFoldDB" id="A0A921R5W9"/>
<evidence type="ECO:0000256" key="6">
    <source>
        <dbReference type="RuleBase" id="RU363036"/>
    </source>
</evidence>
<reference evidence="7" key="2">
    <citation type="submission" date="2020-10" db="EMBL/GenBank/DDBJ databases">
        <authorList>
            <person name="Cooper E.A."/>
            <person name="Brenton Z.W."/>
            <person name="Flinn B.S."/>
            <person name="Jenkins J."/>
            <person name="Shu S."/>
            <person name="Flowers D."/>
            <person name="Luo F."/>
            <person name="Wang Y."/>
            <person name="Xia P."/>
            <person name="Barry K."/>
            <person name="Daum C."/>
            <person name="Lipzen A."/>
            <person name="Yoshinaga Y."/>
            <person name="Schmutz J."/>
            <person name="Saski C."/>
            <person name="Vermerris W."/>
            <person name="Kresovich S."/>
        </authorList>
    </citation>
    <scope>NUCLEOTIDE SEQUENCE</scope>
</reference>
<organism evidence="7 8">
    <name type="scientific">Sorghum bicolor</name>
    <name type="common">Sorghum</name>
    <name type="synonym">Sorghum vulgare</name>
    <dbReference type="NCBI Taxonomy" id="4558"/>
    <lineage>
        <taxon>Eukaryota</taxon>
        <taxon>Viridiplantae</taxon>
        <taxon>Streptophyta</taxon>
        <taxon>Embryophyta</taxon>
        <taxon>Tracheophyta</taxon>
        <taxon>Spermatophyta</taxon>
        <taxon>Magnoliopsida</taxon>
        <taxon>Liliopsida</taxon>
        <taxon>Poales</taxon>
        <taxon>Poaceae</taxon>
        <taxon>PACMAD clade</taxon>
        <taxon>Panicoideae</taxon>
        <taxon>Andropogonodae</taxon>
        <taxon>Andropogoneae</taxon>
        <taxon>Sorghinae</taxon>
        <taxon>Sorghum</taxon>
    </lineage>
</organism>
<dbReference type="OrthoDB" id="647133at2759"/>
<dbReference type="InterPro" id="IPR050489">
    <property type="entry name" value="Tyr-tRNA_synthase"/>
</dbReference>
<evidence type="ECO:0000256" key="1">
    <source>
        <dbReference type="ARBA" id="ARBA00022598"/>
    </source>
</evidence>
<keyword evidence="4 6" id="KW-0648">Protein biosynthesis</keyword>
<gene>
    <name evidence="7" type="ORF">BDA96_04G256000</name>
</gene>
<sequence length="202" mass="22931">MDNSAVSAMDLYRHTRGMSLVDRFTVLTNTGDECIREVELWFLLKRKTTPVCYVWFEPSPKMSIDEGIMKTIYVNKIVKAGCTVKILMADLFAVCYKSGSYNLDQVRTIGSYNIEMWRAAGMDLERVQPVWLSDELNHHPSDYWPLALDISTKSTVDQMARCRVDLESFGPEILSGAELFYPCLQIAVILVQKVVSCAIITI</sequence>
<evidence type="ECO:0000256" key="4">
    <source>
        <dbReference type="ARBA" id="ARBA00022917"/>
    </source>
</evidence>
<dbReference type="PANTHER" id="PTHR46264">
    <property type="entry name" value="TYROSINE-TRNA LIGASE"/>
    <property type="match status" value="1"/>
</dbReference>
<dbReference type="GO" id="GO:0005524">
    <property type="term" value="F:ATP binding"/>
    <property type="evidence" value="ECO:0007669"/>
    <property type="project" value="UniProtKB-KW"/>
</dbReference>
<keyword evidence="3 6" id="KW-0067">ATP-binding</keyword>
<keyword evidence="2 6" id="KW-0547">Nucleotide-binding</keyword>
<comment type="similarity">
    <text evidence="6">Belongs to the class-I aminoacyl-tRNA synthetase family.</text>
</comment>
<evidence type="ECO:0000313" key="8">
    <source>
        <dbReference type="Proteomes" id="UP000807115"/>
    </source>
</evidence>
<dbReference type="OMA" id="ISCHAEE"/>
<evidence type="ECO:0000256" key="2">
    <source>
        <dbReference type="ARBA" id="ARBA00022741"/>
    </source>
</evidence>
<evidence type="ECO:0000313" key="7">
    <source>
        <dbReference type="EMBL" id="KAG0534166.1"/>
    </source>
</evidence>
<dbReference type="Gramene" id="EES07272">
    <property type="protein sequence ID" value="EES07272"/>
    <property type="gene ID" value="SORBI_3004G240500"/>
</dbReference>
<dbReference type="Pfam" id="PF00579">
    <property type="entry name" value="tRNA-synt_1b"/>
    <property type="match status" value="1"/>
</dbReference>
<accession>A0A921R5W9</accession>
<dbReference type="InterPro" id="IPR002305">
    <property type="entry name" value="aa-tRNA-synth_Ic"/>
</dbReference>
<evidence type="ECO:0000256" key="5">
    <source>
        <dbReference type="ARBA" id="ARBA00023146"/>
    </source>
</evidence>
<protein>
    <recommendedName>
        <fullName evidence="9">Tyrosine--tRNA ligase</fullName>
    </recommendedName>
</protein>
<reference evidence="7" key="1">
    <citation type="journal article" date="2019" name="BMC Genomics">
        <title>A new reference genome for Sorghum bicolor reveals high levels of sequence similarity between sweet and grain genotypes: implications for the genetics of sugar metabolism.</title>
        <authorList>
            <person name="Cooper E.A."/>
            <person name="Brenton Z.W."/>
            <person name="Flinn B.S."/>
            <person name="Jenkins J."/>
            <person name="Shu S."/>
            <person name="Flowers D."/>
            <person name="Luo F."/>
            <person name="Wang Y."/>
            <person name="Xia P."/>
            <person name="Barry K."/>
            <person name="Daum C."/>
            <person name="Lipzen A."/>
            <person name="Yoshinaga Y."/>
            <person name="Schmutz J."/>
            <person name="Saski C."/>
            <person name="Vermerris W."/>
            <person name="Kresovich S."/>
        </authorList>
    </citation>
    <scope>NUCLEOTIDE SEQUENCE</scope>
</reference>
<dbReference type="SUPFAM" id="SSF52374">
    <property type="entry name" value="Nucleotidylyl transferase"/>
    <property type="match status" value="1"/>
</dbReference>
<dbReference type="Gene3D" id="3.40.50.620">
    <property type="entry name" value="HUPs"/>
    <property type="match status" value="1"/>
</dbReference>
<keyword evidence="1 6" id="KW-0436">Ligase</keyword>
<dbReference type="InterPro" id="IPR014729">
    <property type="entry name" value="Rossmann-like_a/b/a_fold"/>
</dbReference>